<dbReference type="CDD" id="cd03801">
    <property type="entry name" value="GT4_PimA-like"/>
    <property type="match status" value="1"/>
</dbReference>
<dbReference type="PANTHER" id="PTHR12526:SF623">
    <property type="entry name" value="WABG"/>
    <property type="match status" value="1"/>
</dbReference>
<proteinExistence type="predicted"/>
<keyword evidence="2" id="KW-0328">Glycosyltransferase</keyword>
<comment type="caution">
    <text evidence="2">The sequence shown here is derived from an EMBL/GenBank/DDBJ whole genome shotgun (WGS) entry which is preliminary data.</text>
</comment>
<keyword evidence="3" id="KW-1185">Reference proteome</keyword>
<feature type="domain" description="Glycosyltransferase subfamily 4-like N-terminal" evidence="1">
    <location>
        <begin position="14"/>
        <end position="175"/>
    </location>
</feature>
<dbReference type="GO" id="GO:0016757">
    <property type="term" value="F:glycosyltransferase activity"/>
    <property type="evidence" value="ECO:0007669"/>
    <property type="project" value="UniProtKB-KW"/>
</dbReference>
<evidence type="ECO:0000259" key="1">
    <source>
        <dbReference type="Pfam" id="PF13439"/>
    </source>
</evidence>
<protein>
    <submittedName>
        <fullName evidence="2">Glycosyl transferase family 1</fullName>
        <ecNumber evidence="2">2.4.-.-</ecNumber>
    </submittedName>
</protein>
<reference evidence="2 3" key="1">
    <citation type="submission" date="2015-11" db="EMBL/GenBank/DDBJ databases">
        <authorList>
            <person name="Lin W."/>
        </authorList>
    </citation>
    <scope>NUCLEOTIDE SEQUENCE [LARGE SCALE GENOMIC DNA]</scope>
    <source>
        <strain evidence="2 3">HCH-1</strain>
    </source>
</reference>
<dbReference type="Gene3D" id="3.40.50.2000">
    <property type="entry name" value="Glycogen Phosphorylase B"/>
    <property type="match status" value="2"/>
</dbReference>
<dbReference type="RefSeq" id="WP_085050801.1">
    <property type="nucleotide sequence ID" value="NZ_LNQR01000007.1"/>
</dbReference>
<dbReference type="EMBL" id="LNQR01000007">
    <property type="protein sequence ID" value="KWT94221.1"/>
    <property type="molecule type" value="Genomic_DNA"/>
</dbReference>
<dbReference type="PANTHER" id="PTHR12526">
    <property type="entry name" value="GLYCOSYLTRANSFERASE"/>
    <property type="match status" value="1"/>
</dbReference>
<dbReference type="SUPFAM" id="SSF53756">
    <property type="entry name" value="UDP-Glycosyltransferase/glycogen phosphorylase"/>
    <property type="match status" value="1"/>
</dbReference>
<evidence type="ECO:0000313" key="2">
    <source>
        <dbReference type="EMBL" id="KWT94221.1"/>
    </source>
</evidence>
<dbReference type="Pfam" id="PF13439">
    <property type="entry name" value="Glyco_transf_4"/>
    <property type="match status" value="1"/>
</dbReference>
<gene>
    <name evidence="2" type="ORF">ASN18_0266</name>
</gene>
<evidence type="ECO:0000313" key="3">
    <source>
        <dbReference type="Proteomes" id="UP000060487"/>
    </source>
</evidence>
<dbReference type="EC" id="2.4.-.-" evidence="2"/>
<dbReference type="Pfam" id="PF13692">
    <property type="entry name" value="Glyco_trans_1_4"/>
    <property type="match status" value="1"/>
</dbReference>
<dbReference type="InterPro" id="IPR028098">
    <property type="entry name" value="Glyco_trans_4-like_N"/>
</dbReference>
<organism evidence="2 3">
    <name type="scientific">Candidatus Magnetominusculus xianensis</name>
    <dbReference type="NCBI Taxonomy" id="1748249"/>
    <lineage>
        <taxon>Bacteria</taxon>
        <taxon>Pseudomonadati</taxon>
        <taxon>Nitrospirota</taxon>
        <taxon>Nitrospiria</taxon>
        <taxon>Nitrospirales</taxon>
        <taxon>Nitrospiraceae</taxon>
        <taxon>Candidatus Magnetominusculus</taxon>
    </lineage>
</organism>
<dbReference type="Proteomes" id="UP000060487">
    <property type="component" value="Unassembled WGS sequence"/>
</dbReference>
<keyword evidence="2" id="KW-0808">Transferase</keyword>
<sequence length="370" mass="41219">MKRIAFIRRTYDPFGGAENYIDTLINNLNGYEIHMLSSQWKETPRAVRHTVDSASLSSARSVTKFNRNAARIIRQIEPDCTVSFERTTSQDIYRAGDGCHRQWLNIRRLISGRLKGLSFHFNMLHRTLLSIEKELFNATPVIIANSNMVKRNIIEHYKVPEAKIHVLYNGVDLTRFNAGVRGRLSAEFRREFNVKDDTAIVLFVGSGFERKGLGVLIEAMTRINTPAVLYVAGRGRTGKYEALSRRLGVHDKVIFAGAATGIERFYAAADVFVLPTLYDPFSNATLEAMASGCAVITTKNNGAAEIIEDARDGMLLNNMADPEELAGKIDKAIPICRELGCMATKKAAAYSIGQAAGQFSRLIEDYCLNK</sequence>
<accession>A0ABR5SJ63</accession>
<name>A0ABR5SJ63_9BACT</name>